<dbReference type="Proteomes" id="UP001201980">
    <property type="component" value="Unassembled WGS sequence"/>
</dbReference>
<proteinExistence type="predicted"/>
<organism evidence="1 2">
    <name type="scientific">Zalerion maritima</name>
    <dbReference type="NCBI Taxonomy" id="339359"/>
    <lineage>
        <taxon>Eukaryota</taxon>
        <taxon>Fungi</taxon>
        <taxon>Dikarya</taxon>
        <taxon>Ascomycota</taxon>
        <taxon>Pezizomycotina</taxon>
        <taxon>Sordariomycetes</taxon>
        <taxon>Lulworthiomycetidae</taxon>
        <taxon>Lulworthiales</taxon>
        <taxon>Lulworthiaceae</taxon>
        <taxon>Zalerion</taxon>
    </lineage>
</organism>
<sequence>MSRAWGKLEIRVFKLGNDETRPRHVTVFPWFGVSHESYLPCSFLHFTTTLYYFPSLQTPNLPILQPGYWNKTVDVGKFTSSDVLDPPVRLRWHRFRKQQLHAQRPLRRLHCPPRPGYAFTNHCINRRINSNARNAAHRTIIHQCMGAGNFETMWRCVDRQPHSAGYGGIGELTRSQDGNITTLKHVLEMGGVIPNQIIVDVVME</sequence>
<gene>
    <name evidence="1" type="ORF">MKZ38_006020</name>
</gene>
<evidence type="ECO:0000313" key="2">
    <source>
        <dbReference type="Proteomes" id="UP001201980"/>
    </source>
</evidence>
<protein>
    <submittedName>
        <fullName evidence="1">Di-copper centre-containing protein</fullName>
    </submittedName>
</protein>
<keyword evidence="2" id="KW-1185">Reference proteome</keyword>
<evidence type="ECO:0000313" key="1">
    <source>
        <dbReference type="EMBL" id="KAJ2895938.1"/>
    </source>
</evidence>
<comment type="caution">
    <text evidence="1">The sequence shown here is derived from an EMBL/GenBank/DDBJ whole genome shotgun (WGS) entry which is preliminary data.</text>
</comment>
<dbReference type="AlphaFoldDB" id="A0AAD5RJC6"/>
<accession>A0AAD5RJC6</accession>
<name>A0AAD5RJC6_9PEZI</name>
<dbReference type="EMBL" id="JAKWBI020000366">
    <property type="protein sequence ID" value="KAJ2895938.1"/>
    <property type="molecule type" value="Genomic_DNA"/>
</dbReference>
<reference evidence="1" key="1">
    <citation type="submission" date="2022-07" db="EMBL/GenBank/DDBJ databases">
        <title>Draft genome sequence of Zalerion maritima ATCC 34329, a (micro)plastics degrading marine fungus.</title>
        <authorList>
            <person name="Paco A."/>
            <person name="Goncalves M.F.M."/>
            <person name="Rocha-Santos T.A.P."/>
            <person name="Alves A."/>
        </authorList>
    </citation>
    <scope>NUCLEOTIDE SEQUENCE</scope>
    <source>
        <strain evidence="1">ATCC 34329</strain>
    </source>
</reference>